<keyword evidence="5" id="KW-0408">Iron</keyword>
<evidence type="ECO:0000256" key="7">
    <source>
        <dbReference type="ARBA" id="ARBA00023077"/>
    </source>
</evidence>
<dbReference type="Gene3D" id="2.40.170.20">
    <property type="entry name" value="TonB-dependent receptor, beta-barrel domain"/>
    <property type="match status" value="1"/>
</dbReference>
<feature type="domain" description="TonB-dependent receptor plug" evidence="11">
    <location>
        <begin position="48"/>
        <end position="151"/>
    </location>
</feature>
<dbReference type="InterPro" id="IPR000531">
    <property type="entry name" value="Beta-barrel_TonB"/>
</dbReference>
<dbReference type="AlphaFoldDB" id="A0A644UQN0"/>
<evidence type="ECO:0000256" key="8">
    <source>
        <dbReference type="ARBA" id="ARBA00023136"/>
    </source>
</evidence>
<keyword evidence="12" id="KW-0675">Receptor</keyword>
<dbReference type="Pfam" id="PF00593">
    <property type="entry name" value="TonB_dep_Rec_b-barrel"/>
    <property type="match status" value="1"/>
</dbReference>
<evidence type="ECO:0000313" key="12">
    <source>
        <dbReference type="EMBL" id="MPL81378.1"/>
    </source>
</evidence>
<dbReference type="GO" id="GO:0006826">
    <property type="term" value="P:iron ion transport"/>
    <property type="evidence" value="ECO:0007669"/>
    <property type="project" value="UniProtKB-KW"/>
</dbReference>
<evidence type="ECO:0000259" key="10">
    <source>
        <dbReference type="Pfam" id="PF00593"/>
    </source>
</evidence>
<keyword evidence="3" id="KW-0410">Iron transport</keyword>
<dbReference type="PROSITE" id="PS52016">
    <property type="entry name" value="TONB_DEPENDENT_REC_3"/>
    <property type="match status" value="1"/>
</dbReference>
<keyword evidence="4" id="KW-0812">Transmembrane</keyword>
<keyword evidence="7" id="KW-0798">TonB box</keyword>
<gene>
    <name evidence="12" type="primary">fyuA_4</name>
    <name evidence="12" type="ORF">SDC9_27295</name>
</gene>
<dbReference type="InterPro" id="IPR039426">
    <property type="entry name" value="TonB-dep_rcpt-like"/>
</dbReference>
<keyword evidence="9" id="KW-0998">Cell outer membrane</keyword>
<evidence type="ECO:0000256" key="1">
    <source>
        <dbReference type="ARBA" id="ARBA00004571"/>
    </source>
</evidence>
<feature type="domain" description="TonB-dependent receptor-like beta-barrel" evidence="10">
    <location>
        <begin position="258"/>
        <end position="654"/>
    </location>
</feature>
<organism evidence="12">
    <name type="scientific">bioreactor metagenome</name>
    <dbReference type="NCBI Taxonomy" id="1076179"/>
    <lineage>
        <taxon>unclassified sequences</taxon>
        <taxon>metagenomes</taxon>
        <taxon>ecological metagenomes</taxon>
    </lineage>
</organism>
<keyword evidence="6" id="KW-0406">Ion transport</keyword>
<dbReference type="InterPro" id="IPR012910">
    <property type="entry name" value="Plug_dom"/>
</dbReference>
<evidence type="ECO:0000259" key="11">
    <source>
        <dbReference type="Pfam" id="PF07715"/>
    </source>
</evidence>
<keyword evidence="2" id="KW-0813">Transport</keyword>
<comment type="subcellular location">
    <subcellularLocation>
        <location evidence="1">Cell outer membrane</location>
        <topology evidence="1">Multi-pass membrane protein</topology>
    </subcellularLocation>
</comment>
<evidence type="ECO:0000256" key="4">
    <source>
        <dbReference type="ARBA" id="ARBA00022692"/>
    </source>
</evidence>
<sequence>MRKAFFSLTALISLCFVTAAAMAEPATGSPDFTLDTITVTATKREQKVKDIAASISTASDIDLEKTAAQTLKDATRLFPNVHMKSTSSGNEIVIRGFSTWDTSLQSPAGLYVDEIPYPLSYMQNLYLMDIDRVEVLRGPQGTLFGQNSESGIVNLTRNIPNNKVKAHIFTEGGTYNTYRLGASASAPVIENKAYFSGSFLQHQSDGYVENLYKDSTRAARNESTSGRGMLRLTPSDEVDLRLSLDASRQDVGVGTMRMDTGPYRSDRWEVRSNASDSSFATFTLPAMVASYTGDAAKLTSITSYMAYNYNMKSDIDRTPLPTGVSDMEIDQRNFTQELRLASVKPSRLSWVTGAYLGSSRTETDMNRLMQRAVATSFLHTDYTSDTGALFGQGTLAIVDGLRLTLGLRAEHTRLDGEQTYRTSALRRHYSKDVSYTEFLPMASLSWDATANITPYISWSQGYLPGGFNVFSASNRSNFYYEPEYSTNYELGVKTRWLDDRLLANITAFYSSIRDKQVREEDPSGGVGAWKFTNSAQAHSSGLEAEVKAYPLAGLEVRGGIGYARSVVDDWTTTVNGAEKDFSGKRLPWAPDLTYNVGVGYTHETGLFAQVDLFGAGRQYFDAENTLSDAGYQTINAQVGYHGDNWDFSVWGKNIFDARYATKKLVANSQTIVEDGAPMTFGVTVGWRF</sequence>
<reference evidence="12" key="1">
    <citation type="submission" date="2019-08" db="EMBL/GenBank/DDBJ databases">
        <authorList>
            <person name="Kucharzyk K."/>
            <person name="Murdoch R.W."/>
            <person name="Higgins S."/>
            <person name="Loffler F."/>
        </authorList>
    </citation>
    <scope>NUCLEOTIDE SEQUENCE</scope>
</reference>
<protein>
    <submittedName>
        <fullName evidence="12">Pesticin receptor</fullName>
    </submittedName>
</protein>
<proteinExistence type="predicted"/>
<evidence type="ECO:0000256" key="2">
    <source>
        <dbReference type="ARBA" id="ARBA00022448"/>
    </source>
</evidence>
<evidence type="ECO:0000256" key="6">
    <source>
        <dbReference type="ARBA" id="ARBA00023065"/>
    </source>
</evidence>
<comment type="caution">
    <text evidence="12">The sequence shown here is derived from an EMBL/GenBank/DDBJ whole genome shotgun (WGS) entry which is preliminary data.</text>
</comment>
<dbReference type="GO" id="GO:0009279">
    <property type="term" value="C:cell outer membrane"/>
    <property type="evidence" value="ECO:0007669"/>
    <property type="project" value="UniProtKB-SubCell"/>
</dbReference>
<dbReference type="InterPro" id="IPR010916">
    <property type="entry name" value="TonB_box_CS"/>
</dbReference>
<name>A0A644UQN0_9ZZZZ</name>
<evidence type="ECO:0000256" key="5">
    <source>
        <dbReference type="ARBA" id="ARBA00023004"/>
    </source>
</evidence>
<evidence type="ECO:0000256" key="3">
    <source>
        <dbReference type="ARBA" id="ARBA00022496"/>
    </source>
</evidence>
<dbReference type="CDD" id="cd01347">
    <property type="entry name" value="ligand_gated_channel"/>
    <property type="match status" value="1"/>
</dbReference>
<dbReference type="PROSITE" id="PS00430">
    <property type="entry name" value="TONB_DEPENDENT_REC_1"/>
    <property type="match status" value="1"/>
</dbReference>
<evidence type="ECO:0000256" key="9">
    <source>
        <dbReference type="ARBA" id="ARBA00023237"/>
    </source>
</evidence>
<dbReference type="Pfam" id="PF07715">
    <property type="entry name" value="Plug"/>
    <property type="match status" value="1"/>
</dbReference>
<dbReference type="PANTHER" id="PTHR32552">
    <property type="entry name" value="FERRICHROME IRON RECEPTOR-RELATED"/>
    <property type="match status" value="1"/>
</dbReference>
<keyword evidence="8" id="KW-0472">Membrane</keyword>
<dbReference type="PANTHER" id="PTHR32552:SF81">
    <property type="entry name" value="TONB-DEPENDENT OUTER MEMBRANE RECEPTOR"/>
    <property type="match status" value="1"/>
</dbReference>
<dbReference type="InterPro" id="IPR036942">
    <property type="entry name" value="Beta-barrel_TonB_sf"/>
</dbReference>
<dbReference type="SUPFAM" id="SSF56935">
    <property type="entry name" value="Porins"/>
    <property type="match status" value="1"/>
</dbReference>
<accession>A0A644UQN0</accession>
<dbReference type="EMBL" id="VSSQ01000149">
    <property type="protein sequence ID" value="MPL81378.1"/>
    <property type="molecule type" value="Genomic_DNA"/>
</dbReference>